<reference evidence="1" key="1">
    <citation type="journal article" date="2014" name="Int. J. Syst. Evol. Microbiol.">
        <title>Complete genome sequence of Corynebacterium casei LMG S-19264T (=DSM 44701T), isolated from a smear-ripened cheese.</title>
        <authorList>
            <consortium name="US DOE Joint Genome Institute (JGI-PGF)"/>
            <person name="Walter F."/>
            <person name="Albersmeier A."/>
            <person name="Kalinowski J."/>
            <person name="Ruckert C."/>
        </authorList>
    </citation>
    <scope>NUCLEOTIDE SEQUENCE</scope>
    <source>
        <strain evidence="1">KCTC 23732</strain>
    </source>
</reference>
<keyword evidence="2" id="KW-1185">Reference proteome</keyword>
<sequence>MERVNVSILGRELSLACASEERHKLVEAVRHADQLMLKIKGSGNASVSNERIAIMACIQMASDLLSVRAVDGPFAGVQYGDFKKKIDELNALLDDGINELKGL</sequence>
<dbReference type="Proteomes" id="UP000608345">
    <property type="component" value="Unassembled WGS sequence"/>
</dbReference>
<keyword evidence="1" id="KW-0131">Cell cycle</keyword>
<organism evidence="1 2">
    <name type="scientific">Advenella faeciporci</name>
    <dbReference type="NCBI Taxonomy" id="797535"/>
    <lineage>
        <taxon>Bacteria</taxon>
        <taxon>Pseudomonadati</taxon>
        <taxon>Pseudomonadota</taxon>
        <taxon>Betaproteobacteria</taxon>
        <taxon>Burkholderiales</taxon>
        <taxon>Alcaligenaceae</taxon>
    </lineage>
</organism>
<dbReference type="Gene3D" id="3.30.160.880">
    <property type="entry name" value="Cell division protein ZapA protomer, N-terminal domain"/>
    <property type="match status" value="1"/>
</dbReference>
<dbReference type="AlphaFoldDB" id="A0A918JPH6"/>
<reference evidence="1" key="2">
    <citation type="submission" date="2020-09" db="EMBL/GenBank/DDBJ databases">
        <authorList>
            <person name="Sun Q."/>
            <person name="Kim S."/>
        </authorList>
    </citation>
    <scope>NUCLEOTIDE SEQUENCE</scope>
    <source>
        <strain evidence="1">KCTC 23732</strain>
    </source>
</reference>
<evidence type="ECO:0000313" key="1">
    <source>
        <dbReference type="EMBL" id="GGW88362.1"/>
    </source>
</evidence>
<keyword evidence="1" id="KW-0132">Cell division</keyword>
<gene>
    <name evidence="1" type="ORF">GCM10011450_17950</name>
</gene>
<dbReference type="InterPro" id="IPR036192">
    <property type="entry name" value="Cell_div_ZapA-like_sf"/>
</dbReference>
<accession>A0A918JPH6</accession>
<protein>
    <submittedName>
        <fullName evidence="1">Cell division protein ZapA</fullName>
    </submittedName>
</protein>
<dbReference type="InterPro" id="IPR007838">
    <property type="entry name" value="Cell_div_ZapA-like"/>
</dbReference>
<name>A0A918JPH6_9BURK</name>
<comment type="caution">
    <text evidence="1">The sequence shown here is derived from an EMBL/GenBank/DDBJ whole genome shotgun (WGS) entry which is preliminary data.</text>
</comment>
<proteinExistence type="predicted"/>
<dbReference type="RefSeq" id="WP_189385154.1">
    <property type="nucleotide sequence ID" value="NZ_BAABFY010000004.1"/>
</dbReference>
<dbReference type="InterPro" id="IPR042233">
    <property type="entry name" value="Cell_div_ZapA_N"/>
</dbReference>
<dbReference type="Pfam" id="PF05164">
    <property type="entry name" value="ZapA"/>
    <property type="match status" value="1"/>
</dbReference>
<dbReference type="EMBL" id="BMYS01000012">
    <property type="protein sequence ID" value="GGW88362.1"/>
    <property type="molecule type" value="Genomic_DNA"/>
</dbReference>
<dbReference type="SUPFAM" id="SSF102829">
    <property type="entry name" value="Cell division protein ZapA-like"/>
    <property type="match status" value="1"/>
</dbReference>
<dbReference type="GO" id="GO:0051301">
    <property type="term" value="P:cell division"/>
    <property type="evidence" value="ECO:0007669"/>
    <property type="project" value="UniProtKB-KW"/>
</dbReference>
<evidence type="ECO:0000313" key="2">
    <source>
        <dbReference type="Proteomes" id="UP000608345"/>
    </source>
</evidence>